<feature type="domain" description="Peptidase M14" evidence="19">
    <location>
        <begin position="133"/>
        <end position="440"/>
    </location>
</feature>
<comment type="function">
    <text evidence="2">Extracellular metalloprotease that contributes to pathogenicity.</text>
</comment>
<evidence type="ECO:0000256" key="12">
    <source>
        <dbReference type="ARBA" id="ARBA00023026"/>
    </source>
</evidence>
<keyword evidence="5" id="KW-0964">Secreted</keyword>
<dbReference type="KEGG" id="aplc:110983810"/>
<dbReference type="PANTHER" id="PTHR11705">
    <property type="entry name" value="PROTEASE FAMILY M14 CARBOXYPEPTIDASE A,B"/>
    <property type="match status" value="1"/>
</dbReference>
<dbReference type="InterPro" id="IPR036990">
    <property type="entry name" value="M14A-like_propep"/>
</dbReference>
<evidence type="ECO:0000256" key="13">
    <source>
        <dbReference type="ARBA" id="ARBA00023049"/>
    </source>
</evidence>
<dbReference type="InterPro" id="IPR000834">
    <property type="entry name" value="Peptidase_M14"/>
</dbReference>
<evidence type="ECO:0000256" key="15">
    <source>
        <dbReference type="ARBA" id="ARBA00023157"/>
    </source>
</evidence>
<comment type="similarity">
    <text evidence="4 17">Belongs to the peptidase M14 family.</text>
</comment>
<evidence type="ECO:0000313" key="20">
    <source>
        <dbReference type="Proteomes" id="UP000694845"/>
    </source>
</evidence>
<dbReference type="PRINTS" id="PR00765">
    <property type="entry name" value="CRBOXYPTASEA"/>
</dbReference>
<evidence type="ECO:0000256" key="4">
    <source>
        <dbReference type="ARBA" id="ARBA00005988"/>
    </source>
</evidence>
<evidence type="ECO:0000256" key="8">
    <source>
        <dbReference type="ARBA" id="ARBA00022723"/>
    </source>
</evidence>
<dbReference type="GO" id="GO:0004181">
    <property type="term" value="F:metallocarboxypeptidase activity"/>
    <property type="evidence" value="ECO:0007669"/>
    <property type="project" value="InterPro"/>
</dbReference>
<evidence type="ECO:0000256" key="3">
    <source>
        <dbReference type="ARBA" id="ARBA00004613"/>
    </source>
</evidence>
<dbReference type="GO" id="GO:0008270">
    <property type="term" value="F:zinc ion binding"/>
    <property type="evidence" value="ECO:0007669"/>
    <property type="project" value="InterPro"/>
</dbReference>
<gene>
    <name evidence="21 22" type="primary">LOC110983810</name>
</gene>
<dbReference type="RefSeq" id="XP_022099067.1">
    <property type="nucleotide sequence ID" value="XM_022243375.1"/>
</dbReference>
<dbReference type="FunFam" id="3.40.630.10:FF:000040">
    <property type="entry name" value="zinc carboxypeptidase"/>
    <property type="match status" value="1"/>
</dbReference>
<dbReference type="OMA" id="MFAFHSQ"/>
<keyword evidence="11" id="KW-0862">Zinc</keyword>
<evidence type="ECO:0000256" key="5">
    <source>
        <dbReference type="ARBA" id="ARBA00022525"/>
    </source>
</evidence>
<dbReference type="PROSITE" id="PS52035">
    <property type="entry name" value="PEPTIDASE_M14"/>
    <property type="match status" value="1"/>
</dbReference>
<evidence type="ECO:0000256" key="7">
    <source>
        <dbReference type="ARBA" id="ARBA00022670"/>
    </source>
</evidence>
<evidence type="ECO:0000256" key="11">
    <source>
        <dbReference type="ARBA" id="ARBA00022833"/>
    </source>
</evidence>
<protein>
    <submittedName>
        <fullName evidence="21 22">Carboxypeptidase B-like</fullName>
    </submittedName>
</protein>
<keyword evidence="12" id="KW-0843">Virulence</keyword>
<evidence type="ECO:0000256" key="2">
    <source>
        <dbReference type="ARBA" id="ARBA00003091"/>
    </source>
</evidence>
<keyword evidence="7" id="KW-0645">Protease</keyword>
<evidence type="ECO:0000256" key="16">
    <source>
        <dbReference type="ARBA" id="ARBA00057299"/>
    </source>
</evidence>
<comment type="cofactor">
    <cofactor evidence="1">
        <name>Zn(2+)</name>
        <dbReference type="ChEBI" id="CHEBI:29105"/>
    </cofactor>
</comment>
<dbReference type="Pfam" id="PF02244">
    <property type="entry name" value="Propep_M14"/>
    <property type="match status" value="1"/>
</dbReference>
<feature type="chain" id="PRO_5044665636" evidence="18">
    <location>
        <begin position="25"/>
        <end position="450"/>
    </location>
</feature>
<dbReference type="Pfam" id="PF00246">
    <property type="entry name" value="Peptidase_M14"/>
    <property type="match status" value="1"/>
</dbReference>
<keyword evidence="20" id="KW-1185">Reference proteome</keyword>
<evidence type="ECO:0000256" key="6">
    <source>
        <dbReference type="ARBA" id="ARBA00022645"/>
    </source>
</evidence>
<evidence type="ECO:0000313" key="22">
    <source>
        <dbReference type="RefSeq" id="XP_022099068.1"/>
    </source>
</evidence>
<dbReference type="GeneID" id="110983810"/>
<feature type="signal peptide" evidence="18">
    <location>
        <begin position="1"/>
        <end position="24"/>
    </location>
</feature>
<dbReference type="Gene3D" id="3.30.70.340">
    <property type="entry name" value="Metallocarboxypeptidase-like"/>
    <property type="match status" value="1"/>
</dbReference>
<evidence type="ECO:0000259" key="19">
    <source>
        <dbReference type="PROSITE" id="PS52035"/>
    </source>
</evidence>
<dbReference type="SUPFAM" id="SSF53187">
    <property type="entry name" value="Zn-dependent exopeptidases"/>
    <property type="match status" value="1"/>
</dbReference>
<proteinExistence type="inferred from homology"/>
<dbReference type="Gene3D" id="3.40.630.10">
    <property type="entry name" value="Zn peptidases"/>
    <property type="match status" value="1"/>
</dbReference>
<dbReference type="InterPro" id="IPR057246">
    <property type="entry name" value="CARBOXYPEPT_ZN_1"/>
</dbReference>
<organism evidence="20 22">
    <name type="scientific">Acanthaster planci</name>
    <name type="common">Crown-of-thorns starfish</name>
    <dbReference type="NCBI Taxonomy" id="133434"/>
    <lineage>
        <taxon>Eukaryota</taxon>
        <taxon>Metazoa</taxon>
        <taxon>Echinodermata</taxon>
        <taxon>Eleutherozoa</taxon>
        <taxon>Asterozoa</taxon>
        <taxon>Asteroidea</taxon>
        <taxon>Valvatacea</taxon>
        <taxon>Valvatida</taxon>
        <taxon>Acanthasteridae</taxon>
        <taxon>Acanthaster</taxon>
    </lineage>
</organism>
<keyword evidence="9 18" id="KW-0732">Signal</keyword>
<dbReference type="PANTHER" id="PTHR11705:SF143">
    <property type="entry name" value="SLL0236 PROTEIN"/>
    <property type="match status" value="1"/>
</dbReference>
<keyword evidence="14" id="KW-0865">Zymogen</keyword>
<evidence type="ECO:0000256" key="9">
    <source>
        <dbReference type="ARBA" id="ARBA00022729"/>
    </source>
</evidence>
<keyword evidence="13" id="KW-0482">Metalloprotease</keyword>
<evidence type="ECO:0000313" key="21">
    <source>
        <dbReference type="RefSeq" id="XP_022099067.1"/>
    </source>
</evidence>
<comment type="function">
    <text evidence="16">Involved in the digestion of the blood meal.</text>
</comment>
<dbReference type="Proteomes" id="UP000694845">
    <property type="component" value="Unplaced"/>
</dbReference>
<keyword evidence="10" id="KW-0378">Hydrolase</keyword>
<dbReference type="OrthoDB" id="3626597at2759"/>
<evidence type="ECO:0000256" key="17">
    <source>
        <dbReference type="PROSITE-ProRule" id="PRU01379"/>
    </source>
</evidence>
<reference evidence="21 22" key="1">
    <citation type="submission" date="2025-04" db="UniProtKB">
        <authorList>
            <consortium name="RefSeq"/>
        </authorList>
    </citation>
    <scope>IDENTIFICATION</scope>
</reference>
<dbReference type="RefSeq" id="XP_022099068.1">
    <property type="nucleotide sequence ID" value="XM_022243376.1"/>
</dbReference>
<feature type="active site" description="Proton donor/acceptor" evidence="17">
    <location>
        <position position="406"/>
    </location>
</feature>
<evidence type="ECO:0000256" key="10">
    <source>
        <dbReference type="ARBA" id="ARBA00022801"/>
    </source>
</evidence>
<dbReference type="CDD" id="cd03860">
    <property type="entry name" value="M14_CP_A-B_like"/>
    <property type="match status" value="1"/>
</dbReference>
<comment type="subcellular location">
    <subcellularLocation>
        <location evidence="3">Secreted</location>
    </subcellularLocation>
</comment>
<evidence type="ECO:0000256" key="1">
    <source>
        <dbReference type="ARBA" id="ARBA00001947"/>
    </source>
</evidence>
<evidence type="ECO:0000256" key="14">
    <source>
        <dbReference type="ARBA" id="ARBA00023145"/>
    </source>
</evidence>
<dbReference type="GO" id="GO:0006508">
    <property type="term" value="P:proteolysis"/>
    <property type="evidence" value="ECO:0007669"/>
    <property type="project" value="UniProtKB-KW"/>
</dbReference>
<dbReference type="PROSITE" id="PS00132">
    <property type="entry name" value="CARBOXYPEPT_ZN_1"/>
    <property type="match status" value="1"/>
</dbReference>
<dbReference type="AlphaFoldDB" id="A0A8B7Z0E3"/>
<name>A0A8B7Z0E3_ACAPL</name>
<dbReference type="SUPFAM" id="SSF54897">
    <property type="entry name" value="Protease propeptides/inhibitors"/>
    <property type="match status" value="1"/>
</dbReference>
<evidence type="ECO:0000256" key="18">
    <source>
        <dbReference type="SAM" id="SignalP"/>
    </source>
</evidence>
<dbReference type="SMART" id="SM00631">
    <property type="entry name" value="Zn_pept"/>
    <property type="match status" value="1"/>
</dbReference>
<keyword evidence="6" id="KW-0121">Carboxypeptidase</keyword>
<sequence length="450" mass="50246">MARYILCFLSAFFASASLLLVVVGVPSETERHQVLTVTPRTEDDVQMLHLLQTKPNLEVSFWTYPRAPGQGVDLMVSSSHIKQLRKHLESGNFTTETKIENVQELAEQQMAGASAPSEIWAVGLKPTMFDYGKYHTYEEILDWTRNITAAYPKITRLHELGVSFEGRTVNGIQISTAMKGNTPNATLRPALYFQSGMHAREWIAPATVMFMAATMLDKYGKDKNVTTILDTFDVFFVPLVNPDGYVYTWTSEPKARGWRKTRTKNTGTSCVGLDPNRNFPVKFAEKGASHNPCDDTYCGPFPFFAVEVLNVAKFLISQPGISFKGFIDFHSYSQLWMTPYAYTKELPPDYKVLIEGCQETIAALEAVYGTVYKCGSIANIINYLSSGSSADFTYAKLNITYSYGVELRDTGKHGFLLPADQIIPSGTETLAGLVTYGLFVKEKLQHPIKN</sequence>
<dbReference type="GO" id="GO:0005615">
    <property type="term" value="C:extracellular space"/>
    <property type="evidence" value="ECO:0007669"/>
    <property type="project" value="TreeGrafter"/>
</dbReference>
<keyword evidence="15" id="KW-1015">Disulfide bond</keyword>
<accession>A0A8B7Z0E3</accession>
<keyword evidence="8" id="KW-0479">Metal-binding</keyword>
<dbReference type="InterPro" id="IPR003146">
    <property type="entry name" value="M14A_act_pep"/>
</dbReference>